<dbReference type="InterPro" id="IPR029063">
    <property type="entry name" value="SAM-dependent_MTases_sf"/>
</dbReference>
<dbReference type="GO" id="GO:0032259">
    <property type="term" value="P:methylation"/>
    <property type="evidence" value="ECO:0007669"/>
    <property type="project" value="UniProtKB-KW"/>
</dbReference>
<dbReference type="AlphaFoldDB" id="A0A894T8S2"/>
<dbReference type="InterPro" id="IPR046817">
    <property type="entry name" value="MmeI_N"/>
</dbReference>
<accession>A0A894T8S2</accession>
<comment type="catalytic activity">
    <reaction evidence="4">
        <text>a 2'-deoxyadenosine in DNA + S-adenosyl-L-methionine = an N(6)-methyl-2'-deoxyadenosine in DNA + S-adenosyl-L-homocysteine + H(+)</text>
        <dbReference type="Rhea" id="RHEA:15197"/>
        <dbReference type="Rhea" id="RHEA-COMP:12418"/>
        <dbReference type="Rhea" id="RHEA-COMP:12419"/>
        <dbReference type="ChEBI" id="CHEBI:15378"/>
        <dbReference type="ChEBI" id="CHEBI:57856"/>
        <dbReference type="ChEBI" id="CHEBI:59789"/>
        <dbReference type="ChEBI" id="CHEBI:90615"/>
        <dbReference type="ChEBI" id="CHEBI:90616"/>
        <dbReference type="EC" id="2.1.1.72"/>
    </reaction>
</comment>
<evidence type="ECO:0000259" key="6">
    <source>
        <dbReference type="Pfam" id="PF20465"/>
    </source>
</evidence>
<dbReference type="InterPro" id="IPR050953">
    <property type="entry name" value="N4_N6_ade-DNA_methylase"/>
</dbReference>
<feature type="domain" description="MmeI-like target recognition" evidence="7">
    <location>
        <begin position="646"/>
        <end position="850"/>
    </location>
</feature>
<keyword evidence="10" id="KW-0614">Plasmid</keyword>
<keyword evidence="3 10" id="KW-0808">Transferase</keyword>
<dbReference type="InterPro" id="IPR002052">
    <property type="entry name" value="DNA_methylase_N6_adenine_CS"/>
</dbReference>
<dbReference type="InterPro" id="IPR046816">
    <property type="entry name" value="MmeI_Mtase"/>
</dbReference>
<evidence type="ECO:0000313" key="10">
    <source>
        <dbReference type="EMBL" id="QRX38835.1"/>
    </source>
</evidence>
<keyword evidence="2 10" id="KW-0489">Methyltransferase</keyword>
<dbReference type="Pfam" id="PF20465">
    <property type="entry name" value="MmeI_hel"/>
    <property type="match status" value="1"/>
</dbReference>
<dbReference type="Pfam" id="PF20473">
    <property type="entry name" value="MmeI_Mtase"/>
    <property type="match status" value="1"/>
</dbReference>
<name>A0A894T8S2_STAEP</name>
<evidence type="ECO:0000256" key="1">
    <source>
        <dbReference type="ARBA" id="ARBA00011900"/>
    </source>
</evidence>
<protein>
    <recommendedName>
        <fullName evidence="1">site-specific DNA-methyltransferase (adenine-specific)</fullName>
        <ecNumber evidence="1">2.1.1.72</ecNumber>
    </recommendedName>
</protein>
<proteinExistence type="predicted"/>
<dbReference type="PROSITE" id="PS00092">
    <property type="entry name" value="N6_MTASE"/>
    <property type="match status" value="1"/>
</dbReference>
<evidence type="ECO:0000259" key="5">
    <source>
        <dbReference type="Pfam" id="PF20464"/>
    </source>
</evidence>
<evidence type="ECO:0000259" key="7">
    <source>
        <dbReference type="Pfam" id="PF20466"/>
    </source>
</evidence>
<reference evidence="10" key="1">
    <citation type="submission" date="2020-12" db="EMBL/GenBank/DDBJ databases">
        <title>Staphylococcus epidermidis phages transfer antimicrobial-resistance plasmids and enable chromosomal island mobilization.</title>
        <authorList>
            <person name="Fisarova L."/>
            <person name="Botka T."/>
            <person name="Du X."/>
            <person name="Maslanova I."/>
            <person name="Bardy P."/>
            <person name="Pantucek R."/>
            <person name="Muhlenbruch L."/>
            <person name="Benesik M."/>
            <person name="Winstel V."/>
            <person name="Larsen J."/>
            <person name="Rosenstein R."/>
            <person name="Peschel A."/>
            <person name="Doskar J."/>
        </authorList>
    </citation>
    <scope>NUCLEOTIDE SEQUENCE</scope>
    <source>
        <strain evidence="10">SE459</strain>
        <plasmid evidence="10">pSE459_1</plasmid>
    </source>
</reference>
<dbReference type="Gene3D" id="3.40.50.150">
    <property type="entry name" value="Vaccinia Virus protein VP39"/>
    <property type="match status" value="1"/>
</dbReference>
<geneLocation type="plasmid" evidence="10">
    <name>pSE459_1</name>
</geneLocation>
<dbReference type="EC" id="2.1.1.72" evidence="1"/>
<dbReference type="Pfam" id="PF20464">
    <property type="entry name" value="MmeI_N"/>
    <property type="match status" value="1"/>
</dbReference>
<evidence type="ECO:0000256" key="3">
    <source>
        <dbReference type="ARBA" id="ARBA00022679"/>
    </source>
</evidence>
<dbReference type="InterPro" id="IPR046820">
    <property type="entry name" value="MmeI_TRD"/>
</dbReference>
<dbReference type="SUPFAM" id="SSF53335">
    <property type="entry name" value="S-adenosyl-L-methionine-dependent methyltransferases"/>
    <property type="match status" value="1"/>
</dbReference>
<dbReference type="RefSeq" id="WP_002485689.1">
    <property type="nucleotide sequence ID" value="NZ_JAURRR010000015.1"/>
</dbReference>
<dbReference type="GO" id="GO:0009007">
    <property type="term" value="F:site-specific DNA-methyltransferase (adenine-specific) activity"/>
    <property type="evidence" value="ECO:0007669"/>
    <property type="project" value="UniProtKB-EC"/>
</dbReference>
<dbReference type="PANTHER" id="PTHR33841:SF1">
    <property type="entry name" value="DNA METHYLTRANSFERASE A"/>
    <property type="match status" value="1"/>
</dbReference>
<evidence type="ECO:0000256" key="4">
    <source>
        <dbReference type="ARBA" id="ARBA00047942"/>
    </source>
</evidence>
<evidence type="ECO:0000256" key="2">
    <source>
        <dbReference type="ARBA" id="ARBA00022603"/>
    </source>
</evidence>
<dbReference type="PRINTS" id="PR00507">
    <property type="entry name" value="N12N6MTFRASE"/>
</dbReference>
<evidence type="ECO:0000259" key="8">
    <source>
        <dbReference type="Pfam" id="PF20467"/>
    </source>
</evidence>
<feature type="domain" description="MmeI-like helicase spacer" evidence="6">
    <location>
        <begin position="198"/>
        <end position="273"/>
    </location>
</feature>
<dbReference type="Pfam" id="PF20467">
    <property type="entry name" value="MmeI_C"/>
    <property type="match status" value="1"/>
</dbReference>
<organism evidence="10">
    <name type="scientific">Staphylococcus epidermidis</name>
    <dbReference type="NCBI Taxonomy" id="1282"/>
    <lineage>
        <taxon>Bacteria</taxon>
        <taxon>Bacillati</taxon>
        <taxon>Bacillota</taxon>
        <taxon>Bacilli</taxon>
        <taxon>Bacillales</taxon>
        <taxon>Staphylococcaceae</taxon>
        <taxon>Staphylococcus</taxon>
    </lineage>
</organism>
<sequence length="938" mass="108779">MKVNEQKKEARKFIERWKNRGEEKKDSQSFWLDLLEHVYGIENAVDYITFEDNVLIDKTSFMDGYISKTNVLIEQKSKNKSLKKAIKQSDGTLLTPFQQAKRYSANLPYSKRPRWIITCNFKEFYVYDMENPNFEEEVIRLEDLEKDYYRLDFLIDKNNEHIEKEAKVSMKAGEIVGKIYESLLKQYKNPKDPDSLKSINQLCVRIVFCLYAEDSGIFGRKNMFYDYLVDFETRFFRNAIIDLFQVLNTPVSLRDPYLDEKLNEFPYVNGGMFSENNIEVPQFTDELRDLILNNASHDFDWSYISPTIFGSVFESTLNPEIKREGGMHYTTIQNIHKVIDPLFLNELREELDEIKKTKQTKTLKNKLIGFQKKLSELTFFDPACGSGNFLTETYISIRRLENEAIKLIKGENIILDVEESNIQVHLNQFYGIEINDFAVSVAKTALWIAEYQMMEETKNIIYSNEDFLPLKSYTNVIEGNAIEIEWKNLSKSKTFDYILGNPPFVANNGRVSAEEAHSIGTMNEKQKSERISLFGKKGGVLDYVSCWYKKAANYIQKTNTKCAFVSTNSICQGQQVLPLWEDLLENDIKINFAHTSFKWNNDSNKSATVYVVIIGFSVKKNKEPILYFPNGTFKKVKQINPYLIPAENVLIGKSRSPISSDAPLMLRGSQPTDNGNLILTTKEKNELIKEEPKVEQWIRPFSMGGDFIEGKEKYCLWMPNINPKTLLNLPVTLKRVEKVREFRQKSRKKATQKKAETPYRFDEVKVPNSDEYIAVPIVSSGNRKYVPIGFVKNGMIPGNKLFYISDGGLYEFGVLISNVHTAWLEVVGAKYGPSYSYSNTIVYNNFPWPKPTKEQRTQIEKTAQKIIEAREKYKDSTLADMYGKYMYLYPELMTAHQNNDKAVMEAYNFTKIENETKTWLTESETIAELFSLYAKLKK</sequence>
<dbReference type="InterPro" id="IPR046819">
    <property type="entry name" value="MmeI_hel"/>
</dbReference>
<dbReference type="InterPro" id="IPR046818">
    <property type="entry name" value="MmeI_C"/>
</dbReference>
<feature type="domain" description="MmeI-like N-terminal" evidence="5">
    <location>
        <begin position="9"/>
        <end position="186"/>
    </location>
</feature>
<dbReference type="GO" id="GO:0003676">
    <property type="term" value="F:nucleic acid binding"/>
    <property type="evidence" value="ECO:0007669"/>
    <property type="project" value="InterPro"/>
</dbReference>
<dbReference type="PANTHER" id="PTHR33841">
    <property type="entry name" value="DNA METHYLTRANSFERASE YEEA-RELATED"/>
    <property type="match status" value="1"/>
</dbReference>
<dbReference type="EMBL" id="MW364982">
    <property type="protein sequence ID" value="QRX38835.1"/>
    <property type="molecule type" value="Genomic_DNA"/>
</dbReference>
<feature type="domain" description="MmeI-like C-terminal" evidence="8">
    <location>
        <begin position="854"/>
        <end position="937"/>
    </location>
</feature>
<feature type="domain" description="MmeI-like DNA-methyltransferase" evidence="9">
    <location>
        <begin position="360"/>
        <end position="627"/>
    </location>
</feature>
<dbReference type="Pfam" id="PF20466">
    <property type="entry name" value="MmeI_TRD"/>
    <property type="match status" value="1"/>
</dbReference>
<evidence type="ECO:0000259" key="9">
    <source>
        <dbReference type="Pfam" id="PF20473"/>
    </source>
</evidence>